<evidence type="ECO:0000313" key="3">
    <source>
        <dbReference type="Proteomes" id="UP000317909"/>
    </source>
</evidence>
<organism evidence="2 3">
    <name type="scientific">Lacipirellula limnantheis</name>
    <dbReference type="NCBI Taxonomy" id="2528024"/>
    <lineage>
        <taxon>Bacteria</taxon>
        <taxon>Pseudomonadati</taxon>
        <taxon>Planctomycetota</taxon>
        <taxon>Planctomycetia</taxon>
        <taxon>Pirellulales</taxon>
        <taxon>Lacipirellulaceae</taxon>
        <taxon>Lacipirellula</taxon>
    </lineage>
</organism>
<dbReference type="KEGG" id="llh:I41_50800"/>
<sequence length="416" mass="45700">MPSDKTTLAFLSQNIGCEHREPRVLSTPIAFASLTKPVPQPAHSNQMNQVQPTCRRSNLRNIAAAIAIAVAVSPAPTRAGDASPDLIKQVAAALPDSPGACVLAVDDGQVVFQHGFGLADVANNVLCTPQTNFRMASVSKQFTATAILLLVDQGKLSLDDTLDKFFPGFPEYGKKITVKQLLTHTSGLPDYEELIPKGTTLQLGDLDVVQILLDTKEPQFAPGSQWRYSNSAFVLLGMIVEIAAEQPFHQFMKNEMFRPLGMDNSCIYQRGLNEVAHRAFGHRLEDGKWTLADQSVASATRGDGCVYTSLEDYLKLLTAHADGKLLSAASHDAMFSPQAKTTREDSSYGYGWFIDEYRGEPRIQHNGDSRGFRLCVQTFPHRRAAVVLQFNGDVNEGMMEVGQRMADLLIFDREPK</sequence>
<feature type="domain" description="Beta-lactamase-related" evidence="1">
    <location>
        <begin position="88"/>
        <end position="397"/>
    </location>
</feature>
<dbReference type="PANTHER" id="PTHR46825">
    <property type="entry name" value="D-ALANYL-D-ALANINE-CARBOXYPEPTIDASE/ENDOPEPTIDASE AMPH"/>
    <property type="match status" value="1"/>
</dbReference>
<dbReference type="EMBL" id="CP036339">
    <property type="protein sequence ID" value="QDT75837.1"/>
    <property type="molecule type" value="Genomic_DNA"/>
</dbReference>
<dbReference type="InterPro" id="IPR012338">
    <property type="entry name" value="Beta-lactam/transpept-like"/>
</dbReference>
<evidence type="ECO:0000259" key="1">
    <source>
        <dbReference type="Pfam" id="PF00144"/>
    </source>
</evidence>
<dbReference type="AlphaFoldDB" id="A0A517U5D9"/>
<dbReference type="Proteomes" id="UP000317909">
    <property type="component" value="Chromosome"/>
</dbReference>
<dbReference type="OrthoDB" id="284523at2"/>
<dbReference type="PANTHER" id="PTHR46825:SF9">
    <property type="entry name" value="BETA-LACTAMASE-RELATED DOMAIN-CONTAINING PROTEIN"/>
    <property type="match status" value="1"/>
</dbReference>
<protein>
    <submittedName>
        <fullName evidence="2">Penicillin-binding protein 4</fullName>
    </submittedName>
</protein>
<name>A0A517U5D9_9BACT</name>
<dbReference type="Pfam" id="PF00144">
    <property type="entry name" value="Beta-lactamase"/>
    <property type="match status" value="1"/>
</dbReference>
<proteinExistence type="predicted"/>
<dbReference type="Gene3D" id="3.40.710.10">
    <property type="entry name" value="DD-peptidase/beta-lactamase superfamily"/>
    <property type="match status" value="1"/>
</dbReference>
<dbReference type="SUPFAM" id="SSF56601">
    <property type="entry name" value="beta-lactamase/transpeptidase-like"/>
    <property type="match status" value="1"/>
</dbReference>
<gene>
    <name evidence="2" type="primary">pbpE_4</name>
    <name evidence="2" type="ORF">I41_50800</name>
</gene>
<dbReference type="InterPro" id="IPR001466">
    <property type="entry name" value="Beta-lactam-related"/>
</dbReference>
<evidence type="ECO:0000313" key="2">
    <source>
        <dbReference type="EMBL" id="QDT75837.1"/>
    </source>
</evidence>
<dbReference type="InterPro" id="IPR050491">
    <property type="entry name" value="AmpC-like"/>
</dbReference>
<accession>A0A517U5D9</accession>
<reference evidence="2 3" key="1">
    <citation type="submission" date="2019-02" db="EMBL/GenBank/DDBJ databases">
        <title>Deep-cultivation of Planctomycetes and their phenomic and genomic characterization uncovers novel biology.</title>
        <authorList>
            <person name="Wiegand S."/>
            <person name="Jogler M."/>
            <person name="Boedeker C."/>
            <person name="Pinto D."/>
            <person name="Vollmers J."/>
            <person name="Rivas-Marin E."/>
            <person name="Kohn T."/>
            <person name="Peeters S.H."/>
            <person name="Heuer A."/>
            <person name="Rast P."/>
            <person name="Oberbeckmann S."/>
            <person name="Bunk B."/>
            <person name="Jeske O."/>
            <person name="Meyerdierks A."/>
            <person name="Storesund J.E."/>
            <person name="Kallscheuer N."/>
            <person name="Luecker S."/>
            <person name="Lage O.M."/>
            <person name="Pohl T."/>
            <person name="Merkel B.J."/>
            <person name="Hornburger P."/>
            <person name="Mueller R.-W."/>
            <person name="Bruemmer F."/>
            <person name="Labrenz M."/>
            <person name="Spormann A.M."/>
            <person name="Op den Camp H."/>
            <person name="Overmann J."/>
            <person name="Amann R."/>
            <person name="Jetten M.S.M."/>
            <person name="Mascher T."/>
            <person name="Medema M.H."/>
            <person name="Devos D.P."/>
            <person name="Kaster A.-K."/>
            <person name="Ovreas L."/>
            <person name="Rohde M."/>
            <person name="Galperin M.Y."/>
            <person name="Jogler C."/>
        </authorList>
    </citation>
    <scope>NUCLEOTIDE SEQUENCE [LARGE SCALE GENOMIC DNA]</scope>
    <source>
        <strain evidence="2 3">I41</strain>
    </source>
</reference>
<keyword evidence="3" id="KW-1185">Reference proteome</keyword>